<dbReference type="EMBL" id="UINC01078055">
    <property type="protein sequence ID" value="SVC18752.1"/>
    <property type="molecule type" value="Genomic_DNA"/>
</dbReference>
<reference evidence="2" key="1">
    <citation type="submission" date="2018-05" db="EMBL/GenBank/DDBJ databases">
        <authorList>
            <person name="Lanie J.A."/>
            <person name="Ng W.-L."/>
            <person name="Kazmierczak K.M."/>
            <person name="Andrzejewski T.M."/>
            <person name="Davidsen T.M."/>
            <person name="Wayne K.J."/>
            <person name="Tettelin H."/>
            <person name="Glass J.I."/>
            <person name="Rusch D."/>
            <person name="Podicherti R."/>
            <person name="Tsui H.-C.T."/>
            <person name="Winkler M.E."/>
        </authorList>
    </citation>
    <scope>NUCLEOTIDE SEQUENCE</scope>
</reference>
<feature type="non-terminal residue" evidence="2">
    <location>
        <position position="1"/>
    </location>
</feature>
<gene>
    <name evidence="2" type="ORF">METZ01_LOCUS271606</name>
</gene>
<proteinExistence type="predicted"/>
<feature type="region of interest" description="Disordered" evidence="1">
    <location>
        <begin position="1"/>
        <end position="38"/>
    </location>
</feature>
<feature type="non-terminal residue" evidence="2">
    <location>
        <position position="58"/>
    </location>
</feature>
<evidence type="ECO:0000256" key="1">
    <source>
        <dbReference type="SAM" id="MobiDB-lite"/>
    </source>
</evidence>
<name>A0A382K5Q0_9ZZZZ</name>
<organism evidence="2">
    <name type="scientific">marine metagenome</name>
    <dbReference type="NCBI Taxonomy" id="408172"/>
    <lineage>
        <taxon>unclassified sequences</taxon>
        <taxon>metagenomes</taxon>
        <taxon>ecological metagenomes</taxon>
    </lineage>
</organism>
<evidence type="ECO:0000313" key="2">
    <source>
        <dbReference type="EMBL" id="SVC18752.1"/>
    </source>
</evidence>
<sequence>TRPRAKNCGPLAYPSLAPPRPQPMPSTVANTSSCPPPATSAWLALRAMHGSPSPCQRS</sequence>
<accession>A0A382K5Q0</accession>
<dbReference type="AlphaFoldDB" id="A0A382K5Q0"/>
<protein>
    <submittedName>
        <fullName evidence="2">Uncharacterized protein</fullName>
    </submittedName>
</protein>